<dbReference type="PANTHER" id="PTHR42743:SF2">
    <property type="entry name" value="AMINODEOXYCHORISMATE LYASE"/>
    <property type="match status" value="1"/>
</dbReference>
<dbReference type="Proteomes" id="UP000000420">
    <property type="component" value="Chromosome"/>
</dbReference>
<dbReference type="GO" id="GO:0008153">
    <property type="term" value="P:4-aminobenzoate biosynthetic process"/>
    <property type="evidence" value="ECO:0007669"/>
    <property type="project" value="TreeGrafter"/>
</dbReference>
<evidence type="ECO:0000313" key="3">
    <source>
        <dbReference type="Proteomes" id="UP000000420"/>
    </source>
</evidence>
<dbReference type="InterPro" id="IPR036038">
    <property type="entry name" value="Aminotransferase-like"/>
</dbReference>
<gene>
    <name evidence="2" type="ordered locus">XC_3044</name>
</gene>
<dbReference type="PANTHER" id="PTHR42743">
    <property type="entry name" value="AMINO-ACID AMINOTRANSFERASE"/>
    <property type="match status" value="1"/>
</dbReference>
<dbReference type="KEGG" id="xcb:XC_3044"/>
<proteinExistence type="inferred from homology"/>
<evidence type="ECO:0000313" key="2">
    <source>
        <dbReference type="EMBL" id="AAY50092.1"/>
    </source>
</evidence>
<name>A0A0H2X9J6_XANC8</name>
<evidence type="ECO:0000256" key="1">
    <source>
        <dbReference type="ARBA" id="ARBA00009320"/>
    </source>
</evidence>
<dbReference type="InterPro" id="IPR043132">
    <property type="entry name" value="BCAT-like_C"/>
</dbReference>
<dbReference type="InterPro" id="IPR043131">
    <property type="entry name" value="BCAT-like_N"/>
</dbReference>
<dbReference type="SUPFAM" id="SSF56752">
    <property type="entry name" value="D-aminoacid aminotransferase-like PLP-dependent enzymes"/>
    <property type="match status" value="1"/>
</dbReference>
<dbReference type="InterPro" id="IPR001544">
    <property type="entry name" value="Aminotrans_IV"/>
</dbReference>
<accession>A0A0H2X9J6</accession>
<dbReference type="InterPro" id="IPR050571">
    <property type="entry name" value="Class-IV_PLP-Dep_Aminotrnsfr"/>
</dbReference>
<dbReference type="Pfam" id="PF01063">
    <property type="entry name" value="Aminotran_4"/>
    <property type="match status" value="1"/>
</dbReference>
<protein>
    <recommendedName>
        <fullName evidence="4">Aminotransferase</fullName>
    </recommendedName>
</protein>
<dbReference type="EMBL" id="CP000050">
    <property type="protein sequence ID" value="AAY50092.1"/>
    <property type="molecule type" value="Genomic_DNA"/>
</dbReference>
<sequence length="265" mass="28840">MPVIFCNGAPATAAQLGAAALVNYGHFTSLQVRGGATQGLELHLQRLQEGSRALFGQELTPAQVRAQLQTALQASAMADASVRITVFAQEYDFRNPLREVALDVLMAVSPPLDMPDTGLRVQVTPYVREQPELKHVGTFPLLHLRRLAMNADHDDVVLQDPQGRVLEGAFWNLGLWERGGVVWPQGASLLGTRQQLLQAGLEALGVSQIRRPVPLEELDRFDGAFACNARGQQAIVAMGPARWGPHTAQLPLLAQALQTQPWQAI</sequence>
<dbReference type="NCBIfam" id="NF006734">
    <property type="entry name" value="PRK09266.1"/>
    <property type="match status" value="1"/>
</dbReference>
<dbReference type="GO" id="GO:0005829">
    <property type="term" value="C:cytosol"/>
    <property type="evidence" value="ECO:0007669"/>
    <property type="project" value="TreeGrafter"/>
</dbReference>
<dbReference type="Gene3D" id="3.20.10.10">
    <property type="entry name" value="D-amino Acid Aminotransferase, subunit A, domain 2"/>
    <property type="match status" value="1"/>
</dbReference>
<comment type="similarity">
    <text evidence="1">Belongs to the class-IV pyridoxal-phosphate-dependent aminotransferase family.</text>
</comment>
<dbReference type="RefSeq" id="WP_011036395.1">
    <property type="nucleotide sequence ID" value="NC_007086.1"/>
</dbReference>
<dbReference type="AlphaFoldDB" id="A0A0H2X9J6"/>
<dbReference type="Gene3D" id="3.30.470.10">
    <property type="match status" value="1"/>
</dbReference>
<reference evidence="2 3" key="1">
    <citation type="journal article" date="2005" name="Genome Res.">
        <title>Comparative and functional genomic analyses of the pathogenicity of phytopathogen Xanthomonas campestris pv. campestris.</title>
        <authorList>
            <person name="Qian W."/>
            <person name="Jia Y."/>
            <person name="Ren S.X."/>
            <person name="He Y.Q."/>
            <person name="Feng J.X."/>
            <person name="Lu L.F."/>
            <person name="Sun Q."/>
            <person name="Ying G."/>
            <person name="Tang D.J."/>
            <person name="Tang H."/>
            <person name="Wu W."/>
            <person name="Hao P."/>
            <person name="Wang L."/>
            <person name="Jiang B.L."/>
            <person name="Zeng S."/>
            <person name="Gu W.Y."/>
            <person name="Lu G."/>
            <person name="Rong L."/>
            <person name="Tian Y."/>
            <person name="Yao Z."/>
            <person name="Fu G."/>
            <person name="Chen B."/>
            <person name="Fang R."/>
            <person name="Qiang B."/>
            <person name="Chen Z."/>
            <person name="Zhao G.P."/>
            <person name="Tang J.L."/>
            <person name="He C."/>
        </authorList>
    </citation>
    <scope>NUCLEOTIDE SEQUENCE [LARGE SCALE GENOMIC DNA]</scope>
    <source>
        <strain evidence="2 3">8004</strain>
    </source>
</reference>
<dbReference type="HOGENOM" id="CLU_070540_0_0_6"/>
<evidence type="ECO:0008006" key="4">
    <source>
        <dbReference type="Google" id="ProtNLM"/>
    </source>
</evidence>
<organism evidence="2 3">
    <name type="scientific">Xanthomonas campestris pv. campestris (strain 8004)</name>
    <dbReference type="NCBI Taxonomy" id="314565"/>
    <lineage>
        <taxon>Bacteria</taxon>
        <taxon>Pseudomonadati</taxon>
        <taxon>Pseudomonadota</taxon>
        <taxon>Gammaproteobacteria</taxon>
        <taxon>Lysobacterales</taxon>
        <taxon>Lysobacteraceae</taxon>
        <taxon>Xanthomonas</taxon>
    </lineage>
</organism>
<dbReference type="GO" id="GO:0008696">
    <property type="term" value="F:4-amino-4-deoxychorismate lyase activity"/>
    <property type="evidence" value="ECO:0007669"/>
    <property type="project" value="TreeGrafter"/>
</dbReference>